<dbReference type="InterPro" id="IPR014825">
    <property type="entry name" value="DNA_alkylation"/>
</dbReference>
<dbReference type="SUPFAM" id="SSF48371">
    <property type="entry name" value="ARM repeat"/>
    <property type="match status" value="1"/>
</dbReference>
<dbReference type="EMBL" id="JADOUF010000001">
    <property type="protein sequence ID" value="MBG6141328.1"/>
    <property type="molecule type" value="Genomic_DNA"/>
</dbReference>
<dbReference type="Pfam" id="PF08713">
    <property type="entry name" value="DNA_alkylation"/>
    <property type="match status" value="1"/>
</dbReference>
<dbReference type="Gene3D" id="1.25.40.290">
    <property type="entry name" value="ARM repeat domains"/>
    <property type="match status" value="1"/>
</dbReference>
<name>A0A8J7H4H5_9ACTN</name>
<dbReference type="CDD" id="cd07064">
    <property type="entry name" value="AlkD_like_1"/>
    <property type="match status" value="1"/>
</dbReference>
<gene>
    <name evidence="1" type="ORF">IW245_007522</name>
</gene>
<accession>A0A8J7H4H5</accession>
<keyword evidence="2" id="KW-1185">Reference proteome</keyword>
<evidence type="ECO:0000313" key="1">
    <source>
        <dbReference type="EMBL" id="MBG6141328.1"/>
    </source>
</evidence>
<proteinExistence type="predicted"/>
<sequence>MTTSTMLAALTSTFEAAGDPEQAARMSAYMRDQFAFLGIPSPARRTLGRVVWRELPKPTGAELEAVARACWALKEREYHYFCTDYVTRHIRVAGPEFLDTVRFLLVTHSWWDTVDALASHVVGPLVTASPELVATMDAWAGGENLWLARTAVLHQLGYKARTDAVRLFGYCSDLAGHKDFFIRKAIGWALREYAYTEPELVRGFVEARRGVLSPLSVREALKNL</sequence>
<dbReference type="PANTHER" id="PTHR34070">
    <property type="entry name" value="ARMADILLO-TYPE FOLD"/>
    <property type="match status" value="1"/>
</dbReference>
<reference evidence="1" key="1">
    <citation type="submission" date="2020-11" db="EMBL/GenBank/DDBJ databases">
        <title>Sequencing the genomes of 1000 actinobacteria strains.</title>
        <authorList>
            <person name="Klenk H.-P."/>
        </authorList>
    </citation>
    <scope>NUCLEOTIDE SEQUENCE</scope>
    <source>
        <strain evidence="1">DSM 45356</strain>
    </source>
</reference>
<comment type="caution">
    <text evidence="1">The sequence shown here is derived from an EMBL/GenBank/DDBJ whole genome shotgun (WGS) entry which is preliminary data.</text>
</comment>
<dbReference type="Gene3D" id="1.20.1660.10">
    <property type="entry name" value="Hypothetical protein (EF3068)"/>
    <property type="match status" value="1"/>
</dbReference>
<evidence type="ECO:0000313" key="2">
    <source>
        <dbReference type="Proteomes" id="UP000622552"/>
    </source>
</evidence>
<dbReference type="InterPro" id="IPR016024">
    <property type="entry name" value="ARM-type_fold"/>
</dbReference>
<dbReference type="Proteomes" id="UP000622552">
    <property type="component" value="Unassembled WGS sequence"/>
</dbReference>
<organism evidence="1 2">
    <name type="scientific">Longispora fulva</name>
    <dbReference type="NCBI Taxonomy" id="619741"/>
    <lineage>
        <taxon>Bacteria</taxon>
        <taxon>Bacillati</taxon>
        <taxon>Actinomycetota</taxon>
        <taxon>Actinomycetes</taxon>
        <taxon>Micromonosporales</taxon>
        <taxon>Micromonosporaceae</taxon>
        <taxon>Longispora</taxon>
    </lineage>
</organism>
<dbReference type="RefSeq" id="WP_197007764.1">
    <property type="nucleotide sequence ID" value="NZ_BONS01000014.1"/>
</dbReference>
<protein>
    <submittedName>
        <fullName evidence="1">3-methyladenine DNA glycosylase AlkD</fullName>
    </submittedName>
</protein>
<dbReference type="PANTHER" id="PTHR34070:SF1">
    <property type="entry name" value="DNA ALKYLATION REPAIR PROTEIN"/>
    <property type="match status" value="1"/>
</dbReference>
<dbReference type="AlphaFoldDB" id="A0A8J7H4H5"/>